<organism evidence="1 2">
    <name type="scientific">Mycobacterium phage MooMoo</name>
    <dbReference type="NCBI Taxonomy" id="2108127"/>
    <lineage>
        <taxon>Viruses</taxon>
        <taxon>Duplodnaviria</taxon>
        <taxon>Heunggongvirae</taxon>
        <taxon>Uroviricota</taxon>
        <taxon>Caudoviricetes</taxon>
        <taxon>Gracegardnervirinae</taxon>
        <taxon>Moomoovirus</taxon>
        <taxon>Moomoovirus moomoo</taxon>
    </lineage>
</organism>
<name>A0A2P1JR66_9CAUD</name>
<dbReference type="GeneID" id="60335193"/>
<dbReference type="KEGG" id="vg:60335193"/>
<proteinExistence type="predicted"/>
<evidence type="ECO:0000313" key="1">
    <source>
        <dbReference type="EMBL" id="AVO21613.1"/>
    </source>
</evidence>
<dbReference type="RefSeq" id="YP_009963608.1">
    <property type="nucleotide sequence ID" value="NC_051721.1"/>
</dbReference>
<evidence type="ECO:0000313" key="2">
    <source>
        <dbReference type="Proteomes" id="UP000241634"/>
    </source>
</evidence>
<accession>A0A2P1JR66</accession>
<dbReference type="Proteomes" id="UP000241634">
    <property type="component" value="Segment"/>
</dbReference>
<dbReference type="EMBL" id="MH001449">
    <property type="protein sequence ID" value="AVO21613.1"/>
    <property type="molecule type" value="Genomic_DNA"/>
</dbReference>
<protein>
    <submittedName>
        <fullName evidence="1">Head-to-tail connector complex protein</fullName>
    </submittedName>
</protein>
<reference evidence="2" key="1">
    <citation type="submission" date="2018-02" db="EMBL/GenBank/DDBJ databases">
        <authorList>
            <person name="Cohen D.B."/>
            <person name="Kent A.D."/>
        </authorList>
    </citation>
    <scope>NUCLEOTIDE SEQUENCE [LARGE SCALE GENOMIC DNA]</scope>
</reference>
<keyword evidence="2" id="KW-1185">Reference proteome</keyword>
<sequence>MAELTAADVSAFTGGRLADDGGDGEVTRALKAALAAARGDSGAGWHVSPVRAETLIVDGPGGRKLRLKTRKIVSISSIEENGEILDPSSYVVSADVPGLIIRRRGSWTCELAGIAITWEHGFAEDEAADWRQAILTMVDQMSLVPVGQSGRSSMDLTRKRIDDVEYQWSDGKLAALAGDALFSVASIINSYSLKPVYFA</sequence>
<gene>
    <name evidence="1" type="primary">7</name>
    <name evidence="1" type="ORF">SEA_MOOMOO_7</name>
</gene>